<dbReference type="Proteomes" id="UP000271291">
    <property type="component" value="Chromosome"/>
</dbReference>
<dbReference type="FunFam" id="3.20.20.70:FF:000059">
    <property type="entry name" value="N-ethylmaleimide reductase, FMN-linked"/>
    <property type="match status" value="1"/>
</dbReference>
<dbReference type="SUPFAM" id="SSF51395">
    <property type="entry name" value="FMN-linked oxidoreductases"/>
    <property type="match status" value="1"/>
</dbReference>
<keyword evidence="8" id="KW-1185">Reference proteome</keyword>
<dbReference type="PANTHER" id="PTHR22893:SF91">
    <property type="entry name" value="NADPH DEHYDROGENASE 2-RELATED"/>
    <property type="match status" value="1"/>
</dbReference>
<evidence type="ECO:0000313" key="8">
    <source>
        <dbReference type="Proteomes" id="UP000501753"/>
    </source>
</evidence>
<proteinExistence type="inferred from homology"/>
<protein>
    <submittedName>
        <fullName evidence="5">Alkene reductase</fullName>
    </submittedName>
</protein>
<dbReference type="OrthoDB" id="3169239at2"/>
<dbReference type="GO" id="GO:0005829">
    <property type="term" value="C:cytosol"/>
    <property type="evidence" value="ECO:0007669"/>
    <property type="project" value="UniProtKB-ARBA"/>
</dbReference>
<keyword evidence="3" id="KW-0560">Oxidoreductase</keyword>
<comment type="cofactor">
    <cofactor evidence="1">
        <name>FMN</name>
        <dbReference type="ChEBI" id="CHEBI:58210"/>
    </cofactor>
</comment>
<organism evidence="5 7">
    <name type="scientific">Streptomyces griseoviridis</name>
    <dbReference type="NCBI Taxonomy" id="45398"/>
    <lineage>
        <taxon>Bacteria</taxon>
        <taxon>Bacillati</taxon>
        <taxon>Actinomycetota</taxon>
        <taxon>Actinomycetes</taxon>
        <taxon>Kitasatosporales</taxon>
        <taxon>Streptomycetaceae</taxon>
        <taxon>Streptomyces</taxon>
    </lineage>
</organism>
<accession>A0A3S9ZMA5</accession>
<dbReference type="GO" id="GO:0010181">
    <property type="term" value="F:FMN binding"/>
    <property type="evidence" value="ECO:0007669"/>
    <property type="project" value="InterPro"/>
</dbReference>
<dbReference type="KEGG" id="sgd:ELQ87_34655"/>
<dbReference type="Gene3D" id="3.20.20.70">
    <property type="entry name" value="Aldolase class I"/>
    <property type="match status" value="1"/>
</dbReference>
<evidence type="ECO:0000313" key="5">
    <source>
        <dbReference type="EMBL" id="AZS88809.1"/>
    </source>
</evidence>
<dbReference type="InterPro" id="IPR001155">
    <property type="entry name" value="OxRdtase_FMN_N"/>
</dbReference>
<dbReference type="CDD" id="cd02933">
    <property type="entry name" value="OYE_like_FMN"/>
    <property type="match status" value="1"/>
</dbReference>
<feature type="domain" description="NADH:flavin oxidoreductase/NADH oxidase N-terminal" evidence="4">
    <location>
        <begin position="13"/>
        <end position="345"/>
    </location>
</feature>
<comment type="similarity">
    <text evidence="2">Belongs to the NADH:flavin oxidoreductase/NADH oxidase family.</text>
</comment>
<dbReference type="Pfam" id="PF00724">
    <property type="entry name" value="Oxidored_FMN"/>
    <property type="match status" value="1"/>
</dbReference>
<dbReference type="GO" id="GO:0016628">
    <property type="term" value="F:oxidoreductase activity, acting on the CH-CH group of donors, NAD or NADP as acceptor"/>
    <property type="evidence" value="ECO:0007669"/>
    <property type="project" value="UniProtKB-ARBA"/>
</dbReference>
<dbReference type="Proteomes" id="UP000501753">
    <property type="component" value="Chromosome"/>
</dbReference>
<evidence type="ECO:0000256" key="2">
    <source>
        <dbReference type="ARBA" id="ARBA00005979"/>
    </source>
</evidence>
<dbReference type="AlphaFoldDB" id="A0A3S9ZMA5"/>
<evidence type="ECO:0000256" key="3">
    <source>
        <dbReference type="ARBA" id="ARBA00023002"/>
    </source>
</evidence>
<dbReference type="EMBL" id="CP034687">
    <property type="protein sequence ID" value="AZS88809.1"/>
    <property type="molecule type" value="Genomic_DNA"/>
</dbReference>
<gene>
    <name evidence="6" type="ORF">DDJ31_04610</name>
    <name evidence="5" type="ORF">ELQ87_34655</name>
</gene>
<dbReference type="PANTHER" id="PTHR22893">
    <property type="entry name" value="NADH OXIDOREDUCTASE-RELATED"/>
    <property type="match status" value="1"/>
</dbReference>
<evidence type="ECO:0000313" key="7">
    <source>
        <dbReference type="Proteomes" id="UP000271291"/>
    </source>
</evidence>
<dbReference type="InterPro" id="IPR013785">
    <property type="entry name" value="Aldolase_TIM"/>
</dbReference>
<reference evidence="6 8" key="1">
    <citation type="submission" date="2018-04" db="EMBL/GenBank/DDBJ databases">
        <title>Complete genome sequences of Streptomyces griseoviridis K61 and characterization of antagonistic properties of biological control agents.</title>
        <authorList>
            <person name="Mariita R.M."/>
            <person name="Sello J.K."/>
        </authorList>
    </citation>
    <scope>NUCLEOTIDE SEQUENCE [LARGE SCALE GENOMIC DNA]</scope>
    <source>
        <strain evidence="6 8">K61</strain>
    </source>
</reference>
<evidence type="ECO:0000313" key="6">
    <source>
        <dbReference type="EMBL" id="QCN84351.1"/>
    </source>
</evidence>
<evidence type="ECO:0000256" key="1">
    <source>
        <dbReference type="ARBA" id="ARBA00001917"/>
    </source>
</evidence>
<dbReference type="EMBL" id="CP029078">
    <property type="protein sequence ID" value="QCN84351.1"/>
    <property type="molecule type" value="Genomic_DNA"/>
</dbReference>
<evidence type="ECO:0000259" key="4">
    <source>
        <dbReference type="Pfam" id="PF00724"/>
    </source>
</evidence>
<dbReference type="InterPro" id="IPR045247">
    <property type="entry name" value="Oye-like"/>
</dbReference>
<dbReference type="RefSeq" id="WP_127181579.1">
    <property type="nucleotide sequence ID" value="NZ_CP029078.1"/>
</dbReference>
<sequence>MSDQTPAPGAQPLLQPVRLGALDLPNRVVMAPMTRARADNEELAPTALHATYYSQRAGAGLIVSEGTWVSTDAIGFVNVPGLYTDAQTAGWAKVTEAVHSAGGRIVSQLGHVGAVSHPDYHGGRLPAGPSAVNPHEMSFTPEGPKDTVTPRALSASEIAATIGAYRQAATNALRAGFDGLEIHAQVSHLVAQFLNPRLNRRTDAYGGSGEKRARFLLDILDAVSGVWGSDRVAVKLSPYWRHEPAFTADDEQLAEYDQLLKRLGDSGLAYLHLLGPEPGGASDDTLAAFSRYRAHYRGAIVANLGFTRASGNDLLERGLADAVSFGAPFIANPDLVDRFTHGRPLATGDRDTYFASGVKGPEGYTDYPAVNGS</sequence>
<name>A0A3S9ZMA5_STRGD</name>
<reference evidence="5 7" key="2">
    <citation type="submission" date="2018-12" db="EMBL/GenBank/DDBJ databases">
        <title>Streptomyces griseoviridis F1-27 complete genome.</title>
        <authorList>
            <person name="Mariita R.M."/>
            <person name="Sello J.K."/>
        </authorList>
    </citation>
    <scope>NUCLEOTIDE SEQUENCE [LARGE SCALE GENOMIC DNA]</scope>
    <source>
        <strain evidence="5 7">F1-27</strain>
    </source>
</reference>